<protein>
    <submittedName>
        <fullName evidence="1">Uncharacterized protein</fullName>
    </submittedName>
</protein>
<evidence type="ECO:0000313" key="1">
    <source>
        <dbReference type="EMBL" id="SVD05668.1"/>
    </source>
</evidence>
<feature type="non-terminal residue" evidence="1">
    <location>
        <position position="38"/>
    </location>
</feature>
<gene>
    <name evidence="1" type="ORF">METZ01_LOCUS358522</name>
</gene>
<dbReference type="EMBL" id="UINC01126893">
    <property type="protein sequence ID" value="SVD05668.1"/>
    <property type="molecule type" value="Genomic_DNA"/>
</dbReference>
<reference evidence="1" key="1">
    <citation type="submission" date="2018-05" db="EMBL/GenBank/DDBJ databases">
        <authorList>
            <person name="Lanie J.A."/>
            <person name="Ng W.-L."/>
            <person name="Kazmierczak K.M."/>
            <person name="Andrzejewski T.M."/>
            <person name="Davidsen T.M."/>
            <person name="Wayne K.J."/>
            <person name="Tettelin H."/>
            <person name="Glass J.I."/>
            <person name="Rusch D."/>
            <person name="Podicherti R."/>
            <person name="Tsui H.-C.T."/>
            <person name="Winkler M.E."/>
        </authorList>
    </citation>
    <scope>NUCLEOTIDE SEQUENCE</scope>
</reference>
<name>A0A382S946_9ZZZZ</name>
<accession>A0A382S946</accession>
<dbReference type="AlphaFoldDB" id="A0A382S946"/>
<proteinExistence type="predicted"/>
<sequence length="38" mass="4246">MKQLFLICAVLVGQFVLAAKPLTKEESAKKIETAIRKE</sequence>
<organism evidence="1">
    <name type="scientific">marine metagenome</name>
    <dbReference type="NCBI Taxonomy" id="408172"/>
    <lineage>
        <taxon>unclassified sequences</taxon>
        <taxon>metagenomes</taxon>
        <taxon>ecological metagenomes</taxon>
    </lineage>
</organism>